<name>A0AAW1XQY6_RUBAR</name>
<dbReference type="SMART" id="SM00332">
    <property type="entry name" value="PP2Cc"/>
    <property type="match status" value="1"/>
</dbReference>
<dbReference type="EMBL" id="JBEDUW010000003">
    <property type="protein sequence ID" value="KAK9938057.1"/>
    <property type="molecule type" value="Genomic_DNA"/>
</dbReference>
<evidence type="ECO:0000259" key="2">
    <source>
        <dbReference type="PROSITE" id="PS51746"/>
    </source>
</evidence>
<dbReference type="Pfam" id="PF00481">
    <property type="entry name" value="PP2C"/>
    <property type="match status" value="2"/>
</dbReference>
<feature type="transmembrane region" description="Helical" evidence="1">
    <location>
        <begin position="146"/>
        <end position="166"/>
    </location>
</feature>
<organism evidence="3 4">
    <name type="scientific">Rubus argutus</name>
    <name type="common">Southern blackberry</name>
    <dbReference type="NCBI Taxonomy" id="59490"/>
    <lineage>
        <taxon>Eukaryota</taxon>
        <taxon>Viridiplantae</taxon>
        <taxon>Streptophyta</taxon>
        <taxon>Embryophyta</taxon>
        <taxon>Tracheophyta</taxon>
        <taxon>Spermatophyta</taxon>
        <taxon>Magnoliopsida</taxon>
        <taxon>eudicotyledons</taxon>
        <taxon>Gunneridae</taxon>
        <taxon>Pentapetalae</taxon>
        <taxon>rosids</taxon>
        <taxon>fabids</taxon>
        <taxon>Rosales</taxon>
        <taxon>Rosaceae</taxon>
        <taxon>Rosoideae</taxon>
        <taxon>Rosoideae incertae sedis</taxon>
        <taxon>Rubus</taxon>
    </lineage>
</organism>
<keyword evidence="1" id="KW-0812">Transmembrane</keyword>
<sequence length="380" mass="42867">MARIFIRIIPLGPYRLETCPTFCSNGMVWSTGAFEILVLMEGLMPYSEQTTSLIAMCVNTETIAYHDDIWTQCCWVSNELGAGNPDRSRKAMAVTLKLSVLLSLIILLSLAFDHNILAGLFIDSVFLFKRLLFPLGVARGCGWQHLAVYVNLGTFHLIGMTVAGLLRFKMKLYAKGLWIGLICGLHILRTKWTQMDLSRNELMMLWPERRSVKMRKGYNITNAEFHEEQDQSVHDLGASTAVTAILMNHIGHKSHETNYKLVVANVGDSRAIICCKNGVAPKQLSVDYFANGPMKEAPRLVRVFQYQWHLVHITFKKLSGVKPDVVVMMIHGETEFLVLASRPLWNVMSNQQVVDSIRQVKNAQEAAEHLILQLSTQYAS</sequence>
<feature type="domain" description="PPM-type phosphatase" evidence="2">
    <location>
        <begin position="182"/>
        <end position="380"/>
    </location>
</feature>
<dbReference type="Proteomes" id="UP001457282">
    <property type="component" value="Unassembled WGS sequence"/>
</dbReference>
<reference evidence="3 4" key="1">
    <citation type="journal article" date="2023" name="G3 (Bethesda)">
        <title>A chromosome-length genome assembly and annotation of blackberry (Rubus argutus, cv. 'Hillquist').</title>
        <authorList>
            <person name="Bruna T."/>
            <person name="Aryal R."/>
            <person name="Dudchenko O."/>
            <person name="Sargent D.J."/>
            <person name="Mead D."/>
            <person name="Buti M."/>
            <person name="Cavallini A."/>
            <person name="Hytonen T."/>
            <person name="Andres J."/>
            <person name="Pham M."/>
            <person name="Weisz D."/>
            <person name="Mascagni F."/>
            <person name="Usai G."/>
            <person name="Natali L."/>
            <person name="Bassil N."/>
            <person name="Fernandez G.E."/>
            <person name="Lomsadze A."/>
            <person name="Armour M."/>
            <person name="Olukolu B."/>
            <person name="Poorten T."/>
            <person name="Britton C."/>
            <person name="Davik J."/>
            <person name="Ashrafi H."/>
            <person name="Aiden E.L."/>
            <person name="Borodovsky M."/>
            <person name="Worthington M."/>
        </authorList>
    </citation>
    <scope>NUCLEOTIDE SEQUENCE [LARGE SCALE GENOMIC DNA]</scope>
    <source>
        <strain evidence="3">PI 553951</strain>
    </source>
</reference>
<comment type="caution">
    <text evidence="3">The sequence shown here is derived from an EMBL/GenBank/DDBJ whole genome shotgun (WGS) entry which is preliminary data.</text>
</comment>
<protein>
    <recommendedName>
        <fullName evidence="2">PPM-type phosphatase domain-containing protein</fullName>
    </recommendedName>
</protein>
<dbReference type="InterPro" id="IPR001932">
    <property type="entry name" value="PPM-type_phosphatase-like_dom"/>
</dbReference>
<dbReference type="AlphaFoldDB" id="A0AAW1XQY6"/>
<proteinExistence type="predicted"/>
<accession>A0AAW1XQY6</accession>
<keyword evidence="1" id="KW-0472">Membrane</keyword>
<dbReference type="InterPro" id="IPR036457">
    <property type="entry name" value="PPM-type-like_dom_sf"/>
</dbReference>
<dbReference type="CDD" id="cd00143">
    <property type="entry name" value="PP2Cc"/>
    <property type="match status" value="1"/>
</dbReference>
<evidence type="ECO:0000313" key="3">
    <source>
        <dbReference type="EMBL" id="KAK9938057.1"/>
    </source>
</evidence>
<evidence type="ECO:0000313" key="4">
    <source>
        <dbReference type="Proteomes" id="UP001457282"/>
    </source>
</evidence>
<dbReference type="Gene3D" id="3.60.40.10">
    <property type="entry name" value="PPM-type phosphatase domain"/>
    <property type="match status" value="1"/>
</dbReference>
<gene>
    <name evidence="3" type="ORF">M0R45_014817</name>
</gene>
<evidence type="ECO:0000256" key="1">
    <source>
        <dbReference type="SAM" id="Phobius"/>
    </source>
</evidence>
<dbReference type="PROSITE" id="PS51746">
    <property type="entry name" value="PPM_2"/>
    <property type="match status" value="1"/>
</dbReference>
<feature type="transmembrane region" description="Helical" evidence="1">
    <location>
        <begin position="94"/>
        <end position="112"/>
    </location>
</feature>
<keyword evidence="1" id="KW-1133">Transmembrane helix</keyword>
<keyword evidence="4" id="KW-1185">Reference proteome</keyword>
<dbReference type="PANTHER" id="PTHR11206">
    <property type="entry name" value="MULTIDRUG RESISTANCE PROTEIN"/>
    <property type="match status" value="1"/>
</dbReference>
<dbReference type="SUPFAM" id="SSF81606">
    <property type="entry name" value="PP2C-like"/>
    <property type="match status" value="1"/>
</dbReference>